<sequence>MNGNPAHHAIALAAATLLLLPFPVAIIAGWTPPKLPSRAAALPCAWARFPAPAPRR</sequence>
<evidence type="ECO:0000313" key="1">
    <source>
        <dbReference type="EMBL" id="WTU77628.1"/>
    </source>
</evidence>
<name>A0AAU2K1P2_9ACTN</name>
<proteinExistence type="predicted"/>
<reference evidence="1" key="1">
    <citation type="submission" date="2022-10" db="EMBL/GenBank/DDBJ databases">
        <title>The complete genomes of actinobacterial strains from the NBC collection.</title>
        <authorList>
            <person name="Joergensen T.S."/>
            <person name="Alvarez Arevalo M."/>
            <person name="Sterndorff E.B."/>
            <person name="Faurdal D."/>
            <person name="Vuksanovic O."/>
            <person name="Mourched A.-S."/>
            <person name="Charusanti P."/>
            <person name="Shaw S."/>
            <person name="Blin K."/>
            <person name="Weber T."/>
        </authorList>
    </citation>
    <scope>NUCLEOTIDE SEQUENCE</scope>
    <source>
        <strain evidence="1">NBC_00049</strain>
    </source>
</reference>
<organism evidence="1">
    <name type="scientific">Streptomyces sp. NBC_00049</name>
    <dbReference type="NCBI Taxonomy" id="2903617"/>
    <lineage>
        <taxon>Bacteria</taxon>
        <taxon>Bacillati</taxon>
        <taxon>Actinomycetota</taxon>
        <taxon>Actinomycetes</taxon>
        <taxon>Kitasatosporales</taxon>
        <taxon>Streptomycetaceae</taxon>
        <taxon>Streptomyces</taxon>
    </lineage>
</organism>
<accession>A0AAU2K1P2</accession>
<gene>
    <name evidence="1" type="ORF">OG327_32285</name>
</gene>
<dbReference type="EMBL" id="CP108264">
    <property type="protein sequence ID" value="WTU77628.1"/>
    <property type="molecule type" value="Genomic_DNA"/>
</dbReference>
<dbReference type="AlphaFoldDB" id="A0AAU2K1P2"/>
<protein>
    <submittedName>
        <fullName evidence="1">Uncharacterized protein</fullName>
    </submittedName>
</protein>